<gene>
    <name evidence="1" type="ORF">LCGC14_0370980</name>
</gene>
<protein>
    <submittedName>
        <fullName evidence="1">Uncharacterized protein</fullName>
    </submittedName>
</protein>
<proteinExistence type="predicted"/>
<organism evidence="1">
    <name type="scientific">marine sediment metagenome</name>
    <dbReference type="NCBI Taxonomy" id="412755"/>
    <lineage>
        <taxon>unclassified sequences</taxon>
        <taxon>metagenomes</taxon>
        <taxon>ecological metagenomes</taxon>
    </lineage>
</organism>
<accession>A0A0F9TNA4</accession>
<dbReference type="AlphaFoldDB" id="A0A0F9TNA4"/>
<comment type="caution">
    <text evidence="1">The sequence shown here is derived from an EMBL/GenBank/DDBJ whole genome shotgun (WGS) entry which is preliminary data.</text>
</comment>
<reference evidence="1" key="1">
    <citation type="journal article" date="2015" name="Nature">
        <title>Complex archaea that bridge the gap between prokaryotes and eukaryotes.</title>
        <authorList>
            <person name="Spang A."/>
            <person name="Saw J.H."/>
            <person name="Jorgensen S.L."/>
            <person name="Zaremba-Niedzwiedzka K."/>
            <person name="Martijn J."/>
            <person name="Lind A.E."/>
            <person name="van Eijk R."/>
            <person name="Schleper C."/>
            <person name="Guy L."/>
            <person name="Ettema T.J."/>
        </authorList>
    </citation>
    <scope>NUCLEOTIDE SEQUENCE</scope>
</reference>
<evidence type="ECO:0000313" key="1">
    <source>
        <dbReference type="EMBL" id="KKN76412.1"/>
    </source>
</evidence>
<sequence length="60" mass="7290">MRTEEEIRAEIRVLEQRAAKYRLKAETEPRRELRDNAKVMSDLYLAERNTLKWVLNEKDN</sequence>
<name>A0A0F9TNA4_9ZZZZ</name>
<dbReference type="EMBL" id="LAZR01000296">
    <property type="protein sequence ID" value="KKN76412.1"/>
    <property type="molecule type" value="Genomic_DNA"/>
</dbReference>